<dbReference type="InterPro" id="IPR000825">
    <property type="entry name" value="SUF_FeS_clus_asmbl_SufBD_core"/>
</dbReference>
<dbReference type="PANTHER" id="PTHR43575">
    <property type="entry name" value="PROTEIN ABCI7, CHLOROPLASTIC"/>
    <property type="match status" value="1"/>
</dbReference>
<dbReference type="AlphaFoldDB" id="A0A381VGC7"/>
<evidence type="ECO:0000313" key="2">
    <source>
        <dbReference type="EMBL" id="SVA39322.1"/>
    </source>
</evidence>
<organism evidence="2">
    <name type="scientific">marine metagenome</name>
    <dbReference type="NCBI Taxonomy" id="408172"/>
    <lineage>
        <taxon>unclassified sequences</taxon>
        <taxon>metagenomes</taxon>
        <taxon>ecological metagenomes</taxon>
    </lineage>
</organism>
<dbReference type="Pfam" id="PF01458">
    <property type="entry name" value="SUFBD_core"/>
    <property type="match status" value="1"/>
</dbReference>
<dbReference type="EMBL" id="UINC01008745">
    <property type="protein sequence ID" value="SVA39322.1"/>
    <property type="molecule type" value="Genomic_DNA"/>
</dbReference>
<protein>
    <recommendedName>
        <fullName evidence="1">SUF system FeS cluster assembly SufBD core domain-containing protein</fullName>
    </recommendedName>
</protein>
<sequence length="178" mass="19611">RLTRNDVHVDLDGAGAKTELFGVFLAADGQHIDNHTRIDHRAPETKSIETFRGIIGDRGRGVFNGKVVVHPDAQKVDAQQKNDNLLLSEKAEIDTKPELEIYADEVKCSHGATVGDLDAEQLFYMKSRGIKESAARGILIFAFANEILKLIGLPKLRERAILGVSDHLPSHDRLGVEP</sequence>
<reference evidence="2" key="1">
    <citation type="submission" date="2018-05" db="EMBL/GenBank/DDBJ databases">
        <authorList>
            <person name="Lanie J.A."/>
            <person name="Ng W.-L."/>
            <person name="Kazmierczak K.M."/>
            <person name="Andrzejewski T.M."/>
            <person name="Davidsen T.M."/>
            <person name="Wayne K.J."/>
            <person name="Tettelin H."/>
            <person name="Glass J.I."/>
            <person name="Rusch D."/>
            <person name="Podicherti R."/>
            <person name="Tsui H.-C.T."/>
            <person name="Winkler M.E."/>
        </authorList>
    </citation>
    <scope>NUCLEOTIDE SEQUENCE</scope>
</reference>
<feature type="domain" description="SUF system FeS cluster assembly SufBD core" evidence="1">
    <location>
        <begin position="2"/>
        <end position="143"/>
    </location>
</feature>
<gene>
    <name evidence="2" type="ORF">METZ01_LOCUS92176</name>
</gene>
<dbReference type="GO" id="GO:0016226">
    <property type="term" value="P:iron-sulfur cluster assembly"/>
    <property type="evidence" value="ECO:0007669"/>
    <property type="project" value="InterPro"/>
</dbReference>
<accession>A0A381VGC7</accession>
<feature type="non-terminal residue" evidence="2">
    <location>
        <position position="1"/>
    </location>
</feature>
<evidence type="ECO:0000259" key="1">
    <source>
        <dbReference type="Pfam" id="PF01458"/>
    </source>
</evidence>
<name>A0A381VGC7_9ZZZZ</name>
<dbReference type="PANTHER" id="PTHR43575:SF1">
    <property type="entry name" value="PROTEIN ABCI7, CHLOROPLASTIC"/>
    <property type="match status" value="1"/>
</dbReference>
<dbReference type="SUPFAM" id="SSF101960">
    <property type="entry name" value="Stabilizer of iron transporter SufD"/>
    <property type="match status" value="1"/>
</dbReference>
<dbReference type="InterPro" id="IPR037284">
    <property type="entry name" value="SUF_FeS_clus_asmbl_SufBD_sf"/>
</dbReference>
<proteinExistence type="predicted"/>
<dbReference type="InterPro" id="IPR055346">
    <property type="entry name" value="Fe-S_cluster_assembly_SufBD"/>
</dbReference>